<evidence type="ECO:0000313" key="1">
    <source>
        <dbReference type="EMBL" id="OJG92081.1"/>
    </source>
</evidence>
<sequence length="40" mass="4558">MRLAYQILYKDSVKVGVGSLYDLYTSKGFQFVPARTSVKK</sequence>
<dbReference type="Proteomes" id="UP000183039">
    <property type="component" value="Unassembled WGS sequence"/>
</dbReference>
<gene>
    <name evidence="1" type="ORF">RV15_GL003466</name>
</gene>
<organism evidence="1 2">
    <name type="scientific">Enterococcus silesiacus</name>
    <dbReference type="NCBI Taxonomy" id="332949"/>
    <lineage>
        <taxon>Bacteria</taxon>
        <taxon>Bacillati</taxon>
        <taxon>Bacillota</taxon>
        <taxon>Bacilli</taxon>
        <taxon>Lactobacillales</taxon>
        <taxon>Enterococcaceae</taxon>
        <taxon>Enterococcus</taxon>
    </lineage>
</organism>
<accession>A0AA91GKW0</accession>
<protein>
    <submittedName>
        <fullName evidence="1">Uncharacterized protein</fullName>
    </submittedName>
</protein>
<dbReference type="AlphaFoldDB" id="A0AA91GKW0"/>
<proteinExistence type="predicted"/>
<comment type="caution">
    <text evidence="1">The sequence shown here is derived from an EMBL/GenBank/DDBJ whole genome shotgun (WGS) entry which is preliminary data.</text>
</comment>
<reference evidence="1 2" key="1">
    <citation type="submission" date="2014-12" db="EMBL/GenBank/DDBJ databases">
        <title>Draft genome sequences of 29 type strains of Enterococci.</title>
        <authorList>
            <person name="Zhong Z."/>
            <person name="Sun Z."/>
            <person name="Liu W."/>
            <person name="Zhang W."/>
            <person name="Zhang H."/>
        </authorList>
    </citation>
    <scope>NUCLEOTIDE SEQUENCE [LARGE SCALE GENOMIC DNA]</scope>
    <source>
        <strain evidence="1 2">DSM 22801</strain>
    </source>
</reference>
<name>A0AA91GKW0_9ENTE</name>
<evidence type="ECO:0000313" key="2">
    <source>
        <dbReference type="Proteomes" id="UP000183039"/>
    </source>
</evidence>
<dbReference type="EMBL" id="JXLC01000008">
    <property type="protein sequence ID" value="OJG92081.1"/>
    <property type="molecule type" value="Genomic_DNA"/>
</dbReference>